<dbReference type="AlphaFoldDB" id="A0AAW9CM24"/>
<dbReference type="InterPro" id="IPR049718">
    <property type="entry name" value="AKO59007-like"/>
</dbReference>
<organism evidence="1 2">
    <name type="scientific">Burkholderia thailandensis</name>
    <dbReference type="NCBI Taxonomy" id="57975"/>
    <lineage>
        <taxon>Bacteria</taxon>
        <taxon>Pseudomonadati</taxon>
        <taxon>Pseudomonadota</taxon>
        <taxon>Betaproteobacteria</taxon>
        <taxon>Burkholderiales</taxon>
        <taxon>Burkholderiaceae</taxon>
        <taxon>Burkholderia</taxon>
        <taxon>pseudomallei group</taxon>
    </lineage>
</organism>
<reference evidence="1" key="1">
    <citation type="submission" date="2018-08" db="EMBL/GenBank/DDBJ databases">
        <title>Identification of Burkholderia cepacia strains that express a Burkholderia pseudomallei-like capsular polysaccharide.</title>
        <authorList>
            <person name="Burtnick M.N."/>
            <person name="Vongsouvath M."/>
            <person name="Newton P."/>
            <person name="Wuthiekanun V."/>
            <person name="Limmathurotsakul D."/>
            <person name="Brett P.J."/>
            <person name="Chantratita N."/>
            <person name="Dance D.A."/>
        </authorList>
    </citation>
    <scope>NUCLEOTIDE SEQUENCE</scope>
    <source>
        <strain evidence="1">SBXCC001</strain>
    </source>
</reference>
<accession>A0AAW9CM24</accession>
<comment type="caution">
    <text evidence="1">The sequence shown here is derived from an EMBL/GenBank/DDBJ whole genome shotgun (WGS) entry which is preliminary data.</text>
</comment>
<sequence>MTTTLRNRTGKLADNVTKNNALLYRLRRRGNVKTVSGGRTIVQELEYAENGTFKRYSGYEALNISPSDVFTGAEFNYAQAAVAVSISGLEQLQNSGEDAIIDLLESRIKNAEKTLVNNIALDCYSDGTADGGRQIGGLQLLVSATPTTGVVGGIDASTSIGSFWRNTAFSAVTNGGGAATSANIQSYMNRVYVQQVRGTDRPDLIIADNNYFRLYLESLQAIQRITSNEMGEAGFDSLKYMSSDVVLDGGFGGGAPQNTMFFLNTDYIYFRPHTERNFAPIGDDRFAVNQDAMVKLVGFAGNMTVSNRRLQAVLTA</sequence>
<name>A0AAW9CM24_BURTH</name>
<dbReference type="EMBL" id="QXCT01000001">
    <property type="protein sequence ID" value="MDW9251202.1"/>
    <property type="molecule type" value="Genomic_DNA"/>
</dbReference>
<dbReference type="NCBIfam" id="NF033394">
    <property type="entry name" value="capsid_maj_Podo"/>
    <property type="match status" value="1"/>
</dbReference>
<gene>
    <name evidence="1" type="ORF">C7S16_6636</name>
</gene>
<evidence type="ECO:0000313" key="2">
    <source>
        <dbReference type="Proteomes" id="UP001272137"/>
    </source>
</evidence>
<protein>
    <submittedName>
        <fullName evidence="1">3-phosphoglycerate kinase</fullName>
    </submittedName>
</protein>
<keyword evidence="1" id="KW-0418">Kinase</keyword>
<keyword evidence="1" id="KW-0808">Transferase</keyword>
<dbReference type="GO" id="GO:0016301">
    <property type="term" value="F:kinase activity"/>
    <property type="evidence" value="ECO:0007669"/>
    <property type="project" value="UniProtKB-KW"/>
</dbReference>
<evidence type="ECO:0000313" key="1">
    <source>
        <dbReference type="EMBL" id="MDW9251202.1"/>
    </source>
</evidence>
<proteinExistence type="predicted"/>
<dbReference type="Proteomes" id="UP001272137">
    <property type="component" value="Unassembled WGS sequence"/>
</dbReference>